<dbReference type="PANTHER" id="PTHR33116">
    <property type="entry name" value="REVERSE TRANSCRIPTASE ZINC-BINDING DOMAIN-CONTAINING PROTEIN-RELATED-RELATED"/>
    <property type="match status" value="1"/>
</dbReference>
<reference evidence="1" key="1">
    <citation type="journal article" date="2018" name="Nat. Plants">
        <title>Whole-genome landscape of Medicago truncatula symbiotic genes.</title>
        <authorList>
            <person name="Pecrix Y."/>
            <person name="Gamas P."/>
            <person name="Carrere S."/>
        </authorList>
    </citation>
    <scope>NUCLEOTIDE SEQUENCE</scope>
    <source>
        <tissue evidence="1">Leaves</tissue>
    </source>
</reference>
<organism evidence="1">
    <name type="scientific">Medicago truncatula</name>
    <name type="common">Barrel medic</name>
    <name type="synonym">Medicago tribuloides</name>
    <dbReference type="NCBI Taxonomy" id="3880"/>
    <lineage>
        <taxon>Eukaryota</taxon>
        <taxon>Viridiplantae</taxon>
        <taxon>Streptophyta</taxon>
        <taxon>Embryophyta</taxon>
        <taxon>Tracheophyta</taxon>
        <taxon>Spermatophyta</taxon>
        <taxon>Magnoliopsida</taxon>
        <taxon>eudicotyledons</taxon>
        <taxon>Gunneridae</taxon>
        <taxon>Pentapetalae</taxon>
        <taxon>rosids</taxon>
        <taxon>fabids</taxon>
        <taxon>Fabales</taxon>
        <taxon>Fabaceae</taxon>
        <taxon>Papilionoideae</taxon>
        <taxon>50 kb inversion clade</taxon>
        <taxon>NPAAA clade</taxon>
        <taxon>Hologalegina</taxon>
        <taxon>IRL clade</taxon>
        <taxon>Trifolieae</taxon>
        <taxon>Medicago</taxon>
    </lineage>
</organism>
<dbReference type="Gramene" id="rna12926">
    <property type="protein sequence ID" value="RHN76578.1"/>
    <property type="gene ID" value="gene12926"/>
</dbReference>
<name>A0A396JJS2_MEDTR</name>
<sequence length="131" mass="15045">MCGGGCGVAETSNNLFIHCNFFGSVWFHIFRWLGVDVVMPFEAADHFIQFSSVGGIARTRCSILQVIMFTTVWKIWKERNNMLFNDKVCSVVQIVDKIMSQTFMWLKGKYASLPFNYHGWWLSPFTMLGIG</sequence>
<evidence type="ECO:0000313" key="1">
    <source>
        <dbReference type="EMBL" id="RHN76578.1"/>
    </source>
</evidence>
<dbReference type="EMBL" id="PSQE01000002">
    <property type="protein sequence ID" value="RHN76578.1"/>
    <property type="molecule type" value="Genomic_DNA"/>
</dbReference>
<accession>A0A396JJS2</accession>
<comment type="caution">
    <text evidence="1">The sequence shown here is derived from an EMBL/GenBank/DDBJ whole genome shotgun (WGS) entry which is preliminary data.</text>
</comment>
<dbReference type="AlphaFoldDB" id="A0A396JJS2"/>
<gene>
    <name evidence="1" type="ORF">MtrunA17_Chr2g0333651</name>
</gene>
<proteinExistence type="predicted"/>
<protein>
    <submittedName>
        <fullName evidence="1">Uncharacterized protein</fullName>
    </submittedName>
</protein>
<dbReference type="Proteomes" id="UP000265566">
    <property type="component" value="Chromosome 2"/>
</dbReference>
<dbReference type="PANTHER" id="PTHR33116:SF81">
    <property type="entry name" value="RNA-DIRECTED DNA POLYMERASE"/>
    <property type="match status" value="1"/>
</dbReference>